<keyword evidence="3" id="KW-1185">Reference proteome</keyword>
<dbReference type="RefSeq" id="XP_018042004.1">
    <property type="nucleotide sequence ID" value="XM_018182365.1"/>
</dbReference>
<dbReference type="Pfam" id="PF02627">
    <property type="entry name" value="CMD"/>
    <property type="match status" value="1"/>
</dbReference>
<dbReference type="Gene3D" id="1.20.1290.10">
    <property type="entry name" value="AhpD-like"/>
    <property type="match status" value="1"/>
</dbReference>
<gene>
    <name evidence="2" type="ORF">CC84DRAFT_1211293</name>
</gene>
<dbReference type="PANTHER" id="PTHR33570">
    <property type="entry name" value="4-CARBOXYMUCONOLACTONE DECARBOXYLASE FAMILY PROTEIN"/>
    <property type="match status" value="1"/>
</dbReference>
<dbReference type="InterPro" id="IPR003779">
    <property type="entry name" value="CMD-like"/>
</dbReference>
<dbReference type="SUPFAM" id="SSF69118">
    <property type="entry name" value="AhpD-like"/>
    <property type="match status" value="1"/>
</dbReference>
<dbReference type="InParanoid" id="A0A177CY56"/>
<dbReference type="GO" id="GO:0051920">
    <property type="term" value="F:peroxiredoxin activity"/>
    <property type="evidence" value="ECO:0007669"/>
    <property type="project" value="InterPro"/>
</dbReference>
<evidence type="ECO:0000259" key="1">
    <source>
        <dbReference type="Pfam" id="PF02627"/>
    </source>
</evidence>
<name>A0A177CY56_9PLEO</name>
<accession>A0A177CY56</accession>
<dbReference type="STRING" id="1460663.A0A177CY56"/>
<organism evidence="2 3">
    <name type="scientific">Paraphaeosphaeria sporulosa</name>
    <dbReference type="NCBI Taxonomy" id="1460663"/>
    <lineage>
        <taxon>Eukaryota</taxon>
        <taxon>Fungi</taxon>
        <taxon>Dikarya</taxon>
        <taxon>Ascomycota</taxon>
        <taxon>Pezizomycotina</taxon>
        <taxon>Dothideomycetes</taxon>
        <taxon>Pleosporomycetidae</taxon>
        <taxon>Pleosporales</taxon>
        <taxon>Massarineae</taxon>
        <taxon>Didymosphaeriaceae</taxon>
        <taxon>Paraphaeosphaeria</taxon>
    </lineage>
</organism>
<dbReference type="Proteomes" id="UP000077069">
    <property type="component" value="Unassembled WGS sequence"/>
</dbReference>
<dbReference type="AlphaFoldDB" id="A0A177CY56"/>
<protein>
    <submittedName>
        <fullName evidence="2">CMD-domain-containing protein</fullName>
    </submittedName>
</protein>
<proteinExistence type="predicted"/>
<dbReference type="PANTHER" id="PTHR33570:SF2">
    <property type="entry name" value="CARBOXYMUCONOLACTONE DECARBOXYLASE-LIKE DOMAIN-CONTAINING PROTEIN"/>
    <property type="match status" value="1"/>
</dbReference>
<evidence type="ECO:0000313" key="3">
    <source>
        <dbReference type="Proteomes" id="UP000077069"/>
    </source>
</evidence>
<dbReference type="EMBL" id="KV441548">
    <property type="protein sequence ID" value="OAG11639.1"/>
    <property type="molecule type" value="Genomic_DNA"/>
</dbReference>
<evidence type="ECO:0000313" key="2">
    <source>
        <dbReference type="EMBL" id="OAG11639.1"/>
    </source>
</evidence>
<dbReference type="InterPro" id="IPR029032">
    <property type="entry name" value="AhpD-like"/>
</dbReference>
<reference evidence="2 3" key="1">
    <citation type="submission" date="2016-05" db="EMBL/GenBank/DDBJ databases">
        <title>Comparative analysis of secretome profiles of manganese(II)-oxidizing ascomycete fungi.</title>
        <authorList>
            <consortium name="DOE Joint Genome Institute"/>
            <person name="Zeiner C.A."/>
            <person name="Purvine S.O."/>
            <person name="Zink E.M."/>
            <person name="Wu S."/>
            <person name="Pasa-Tolic L."/>
            <person name="Chaput D.L."/>
            <person name="Haridas S."/>
            <person name="Grigoriev I.V."/>
            <person name="Santelli C.M."/>
            <person name="Hansel C.M."/>
        </authorList>
    </citation>
    <scope>NUCLEOTIDE SEQUENCE [LARGE SCALE GENOMIC DNA]</scope>
    <source>
        <strain evidence="2 3">AP3s5-JAC2a</strain>
    </source>
</reference>
<dbReference type="OrthoDB" id="104509at2759"/>
<dbReference type="InterPro" id="IPR052512">
    <property type="entry name" value="4CMD/NDH-1_regulator"/>
</dbReference>
<dbReference type="GeneID" id="28765851"/>
<feature type="domain" description="Carboxymuconolactone decarboxylase-like" evidence="1">
    <location>
        <begin position="47"/>
        <end position="127"/>
    </location>
</feature>
<sequence length="150" mass="16740">MSSDPKYDELHKQLFDEGLKMRRSVVGEEYVDRALANGSTDFSRAGQELVTEWCWGYAWTRPGLSKQQRSLLNIGMLMALNRAPELAVHVRGARNNGLSELEIREAIIHATTYCGVPAGVDAMKTAEKVLNDMAEKGEMPRELGDKSERA</sequence>